<sequence length="157" mass="17121">MHRFASGDLQGMQIGCKWDLKGTLILRRGNSCLCKVLIAALRRRHGCLLVSLDVHAFHGLAVCAVETLLGVFYILCLPSFVSSFPASFTVPIIFEVCRIGSSHAGSPAPGNTHTNIRQGAVVLRESRKTRDRETGPGACLWRGRLGCTELMDHPCSM</sequence>
<name>A0A0D2Q2F2_HYPSF</name>
<evidence type="ECO:0000313" key="2">
    <source>
        <dbReference type="Proteomes" id="UP000054270"/>
    </source>
</evidence>
<dbReference type="Proteomes" id="UP000054270">
    <property type="component" value="Unassembled WGS sequence"/>
</dbReference>
<dbReference type="AlphaFoldDB" id="A0A0D2Q2F2"/>
<reference evidence="2" key="1">
    <citation type="submission" date="2014-04" db="EMBL/GenBank/DDBJ databases">
        <title>Evolutionary Origins and Diversification of the Mycorrhizal Mutualists.</title>
        <authorList>
            <consortium name="DOE Joint Genome Institute"/>
            <consortium name="Mycorrhizal Genomics Consortium"/>
            <person name="Kohler A."/>
            <person name="Kuo A."/>
            <person name="Nagy L.G."/>
            <person name="Floudas D."/>
            <person name="Copeland A."/>
            <person name="Barry K.W."/>
            <person name="Cichocki N."/>
            <person name="Veneault-Fourrey C."/>
            <person name="LaButti K."/>
            <person name="Lindquist E.A."/>
            <person name="Lipzen A."/>
            <person name="Lundell T."/>
            <person name="Morin E."/>
            <person name="Murat C."/>
            <person name="Riley R."/>
            <person name="Ohm R."/>
            <person name="Sun H."/>
            <person name="Tunlid A."/>
            <person name="Henrissat B."/>
            <person name="Grigoriev I.V."/>
            <person name="Hibbett D.S."/>
            <person name="Martin F."/>
        </authorList>
    </citation>
    <scope>NUCLEOTIDE SEQUENCE [LARGE SCALE GENOMIC DNA]</scope>
    <source>
        <strain evidence="2">FD-334 SS-4</strain>
    </source>
</reference>
<dbReference type="EMBL" id="KN817530">
    <property type="protein sequence ID" value="KJA25725.1"/>
    <property type="molecule type" value="Genomic_DNA"/>
</dbReference>
<proteinExistence type="predicted"/>
<accession>A0A0D2Q2F2</accession>
<evidence type="ECO:0000313" key="1">
    <source>
        <dbReference type="EMBL" id="KJA25725.1"/>
    </source>
</evidence>
<gene>
    <name evidence="1" type="ORF">HYPSUDRAFT_376008</name>
</gene>
<protein>
    <submittedName>
        <fullName evidence="1">Uncharacterized protein</fullName>
    </submittedName>
</protein>
<organism evidence="1 2">
    <name type="scientific">Hypholoma sublateritium (strain FD-334 SS-4)</name>
    <dbReference type="NCBI Taxonomy" id="945553"/>
    <lineage>
        <taxon>Eukaryota</taxon>
        <taxon>Fungi</taxon>
        <taxon>Dikarya</taxon>
        <taxon>Basidiomycota</taxon>
        <taxon>Agaricomycotina</taxon>
        <taxon>Agaricomycetes</taxon>
        <taxon>Agaricomycetidae</taxon>
        <taxon>Agaricales</taxon>
        <taxon>Agaricineae</taxon>
        <taxon>Strophariaceae</taxon>
        <taxon>Hypholoma</taxon>
    </lineage>
</organism>
<keyword evidence="2" id="KW-1185">Reference proteome</keyword>